<dbReference type="PANTHER" id="PTHR47691:SF3">
    <property type="entry name" value="HTH-TYPE TRANSCRIPTIONAL REGULATOR RV0890C-RELATED"/>
    <property type="match status" value="1"/>
</dbReference>
<name>A0ABR8ALG6_9CYAN</name>
<keyword evidence="2" id="KW-0067">ATP-binding</keyword>
<comment type="caution">
    <text evidence="2">The sequence shown here is derived from an EMBL/GenBank/DDBJ whole genome shotgun (WGS) entry which is preliminary data.</text>
</comment>
<dbReference type="PRINTS" id="PR00364">
    <property type="entry name" value="DISEASERSIST"/>
</dbReference>
<sequence>MPRSLKVHDDCIDQVKVALIRNGYPTQKSLAYDTGLALATVSKFLTGKAVGHANFEELCRKLQLDWREVSTPKSHCQLNAVSNNTKIIVKKNTSWGAAIDVSSFYGRSQELTQLKSWILEDGCRLVKVLGMAGVGKTTLATKLAISIQDQFEYVIWRAIQYTSSANDLLIELVSFLSNQQDTKPDINLLIHYLRTFQCLLILDNLETTLDADLTINYRSGYQIYSDLIRAISTTNHNSCLILTSREKPAEITTLERTAFKVRSLNLEGSQEVALHLLQSKQLLGSEKQKQKLCLLYSYNPLQINMVANAIIKLFDSKIDKFLEQNTLLLSNISQLLKQQLHRLSELEWHIMYCIAINQQVTSIETLAQKICLTIPKYQLLNAIERLIERSLIEKQAQGYIQKPVVMEYVVEWLKEQILSELINKEFLLFNQHLLVTENSIHCDIKNQTIVILRSITDQFCNYFPSRIAIKRHIQEIIKEVQTFKHCLSKYGISNFIHLCNYLEFELTTAEQEILQYCL</sequence>
<dbReference type="Pfam" id="PF00931">
    <property type="entry name" value="NB-ARC"/>
    <property type="match status" value="1"/>
</dbReference>
<proteinExistence type="predicted"/>
<dbReference type="PANTHER" id="PTHR47691">
    <property type="entry name" value="REGULATOR-RELATED"/>
    <property type="match status" value="1"/>
</dbReference>
<reference evidence="2 3" key="1">
    <citation type="journal article" date="2020" name="ISME J.">
        <title>Comparative genomics reveals insights into cyanobacterial evolution and habitat adaptation.</title>
        <authorList>
            <person name="Chen M.Y."/>
            <person name="Teng W.K."/>
            <person name="Zhao L."/>
            <person name="Hu C.X."/>
            <person name="Zhou Y.K."/>
            <person name="Han B.P."/>
            <person name="Song L.R."/>
            <person name="Shu W.S."/>
        </authorList>
    </citation>
    <scope>NUCLEOTIDE SEQUENCE [LARGE SCALE GENOMIC DNA]</scope>
    <source>
        <strain evidence="2 3">FACHB-288</strain>
    </source>
</reference>
<protein>
    <submittedName>
        <fullName evidence="2">ATP-binding protein</fullName>
    </submittedName>
</protein>
<dbReference type="Gene3D" id="3.40.50.300">
    <property type="entry name" value="P-loop containing nucleotide triphosphate hydrolases"/>
    <property type="match status" value="1"/>
</dbReference>
<keyword evidence="3" id="KW-1185">Reference proteome</keyword>
<organism evidence="2 3">
    <name type="scientific">Calothrix parietina FACHB-288</name>
    <dbReference type="NCBI Taxonomy" id="2692896"/>
    <lineage>
        <taxon>Bacteria</taxon>
        <taxon>Bacillati</taxon>
        <taxon>Cyanobacteriota</taxon>
        <taxon>Cyanophyceae</taxon>
        <taxon>Nostocales</taxon>
        <taxon>Calotrichaceae</taxon>
        <taxon>Calothrix</taxon>
    </lineage>
</organism>
<dbReference type="Proteomes" id="UP000658514">
    <property type="component" value="Unassembled WGS sequence"/>
</dbReference>
<dbReference type="RefSeq" id="WP_190548739.1">
    <property type="nucleotide sequence ID" value="NZ_CAWPNO010000097.1"/>
</dbReference>
<feature type="domain" description="NB-ARC" evidence="1">
    <location>
        <begin position="109"/>
        <end position="212"/>
    </location>
</feature>
<evidence type="ECO:0000313" key="2">
    <source>
        <dbReference type="EMBL" id="MBD2199481.1"/>
    </source>
</evidence>
<dbReference type="SUPFAM" id="SSF52540">
    <property type="entry name" value="P-loop containing nucleoside triphosphate hydrolases"/>
    <property type="match status" value="1"/>
</dbReference>
<evidence type="ECO:0000259" key="1">
    <source>
        <dbReference type="Pfam" id="PF00931"/>
    </source>
</evidence>
<accession>A0ABR8ALG6</accession>
<dbReference type="EMBL" id="JACJQH010000061">
    <property type="protein sequence ID" value="MBD2199481.1"/>
    <property type="molecule type" value="Genomic_DNA"/>
</dbReference>
<evidence type="ECO:0000313" key="3">
    <source>
        <dbReference type="Proteomes" id="UP000658514"/>
    </source>
</evidence>
<dbReference type="InterPro" id="IPR002182">
    <property type="entry name" value="NB-ARC"/>
</dbReference>
<keyword evidence="2" id="KW-0547">Nucleotide-binding</keyword>
<dbReference type="InterPro" id="IPR027417">
    <property type="entry name" value="P-loop_NTPase"/>
</dbReference>
<dbReference type="GO" id="GO:0005524">
    <property type="term" value="F:ATP binding"/>
    <property type="evidence" value="ECO:0007669"/>
    <property type="project" value="UniProtKB-KW"/>
</dbReference>
<gene>
    <name evidence="2" type="ORF">H6G24_29035</name>
</gene>